<keyword evidence="1" id="KW-0472">Membrane</keyword>
<comment type="caution">
    <text evidence="2">The sequence shown here is derived from an EMBL/GenBank/DDBJ whole genome shotgun (WGS) entry which is preliminary data.</text>
</comment>
<keyword evidence="2" id="KW-0808">Transferase</keyword>
<accession>A0A412Y2G3</accession>
<dbReference type="Proteomes" id="UP000283850">
    <property type="component" value="Unassembled WGS sequence"/>
</dbReference>
<reference evidence="2 3" key="1">
    <citation type="submission" date="2018-08" db="EMBL/GenBank/DDBJ databases">
        <title>A genome reference for cultivated species of the human gut microbiota.</title>
        <authorList>
            <person name="Zou Y."/>
            <person name="Xue W."/>
            <person name="Luo G."/>
        </authorList>
    </citation>
    <scope>NUCLEOTIDE SEQUENCE [LARGE SCALE GENOMIC DNA]</scope>
    <source>
        <strain evidence="2 3">AF14-32</strain>
    </source>
</reference>
<feature type="transmembrane region" description="Helical" evidence="1">
    <location>
        <begin position="343"/>
        <end position="361"/>
    </location>
</feature>
<dbReference type="AlphaFoldDB" id="A0A412Y2G3"/>
<keyword evidence="1" id="KW-0812">Transmembrane</keyword>
<name>A0A412Y2G3_9BACE</name>
<feature type="transmembrane region" description="Helical" evidence="1">
    <location>
        <begin position="27"/>
        <end position="49"/>
    </location>
</feature>
<dbReference type="SUPFAM" id="SSF53448">
    <property type="entry name" value="Nucleotide-diphospho-sugar transferases"/>
    <property type="match status" value="1"/>
</dbReference>
<dbReference type="GO" id="GO:0016740">
    <property type="term" value="F:transferase activity"/>
    <property type="evidence" value="ECO:0007669"/>
    <property type="project" value="UniProtKB-KW"/>
</dbReference>
<keyword evidence="1" id="KW-1133">Transmembrane helix</keyword>
<organism evidence="2 3">
    <name type="scientific">Bacteroides intestinalis</name>
    <dbReference type="NCBI Taxonomy" id="329854"/>
    <lineage>
        <taxon>Bacteria</taxon>
        <taxon>Pseudomonadati</taxon>
        <taxon>Bacteroidota</taxon>
        <taxon>Bacteroidia</taxon>
        <taxon>Bacteroidales</taxon>
        <taxon>Bacteroidaceae</taxon>
        <taxon>Bacteroides</taxon>
    </lineage>
</organism>
<evidence type="ECO:0000256" key="1">
    <source>
        <dbReference type="SAM" id="Phobius"/>
    </source>
</evidence>
<evidence type="ECO:0000313" key="3">
    <source>
        <dbReference type="Proteomes" id="UP000283850"/>
    </source>
</evidence>
<dbReference type="InterPro" id="IPR029044">
    <property type="entry name" value="Nucleotide-diphossugar_trans"/>
</dbReference>
<evidence type="ECO:0000313" key="2">
    <source>
        <dbReference type="EMBL" id="RGV51598.1"/>
    </source>
</evidence>
<proteinExistence type="predicted"/>
<feature type="transmembrane region" description="Helical" evidence="1">
    <location>
        <begin position="321"/>
        <end position="337"/>
    </location>
</feature>
<gene>
    <name evidence="2" type="ORF">DWW10_15975</name>
</gene>
<dbReference type="EMBL" id="QRZF01000011">
    <property type="protein sequence ID" value="RGV51598.1"/>
    <property type="molecule type" value="Genomic_DNA"/>
</dbReference>
<protein>
    <submittedName>
        <fullName evidence="2">Glycosyltransferase</fullName>
    </submittedName>
</protein>
<sequence length="409" mass="46953">MMSEIFSIFNPDWWVDENNNALQIADAILFLLLSIPVLYLFVCALFSLGKYKNPYPPAKVHHRFLVLFTVLRNGKEVIHSINSFLDTQLYPRDKYDIAVAATQLPEEDLVTLLQMPVNIVVPDKEQCTKVYAIQQVMERYSPAEYDMVIIFNSDNRIVPNALNLFNNAYYSGCDAIQAHRMTENLTTSIAVLNATSEEINNNIFRKAHTRMGFSSALIGSAMAFDFPMFHEIAPKLKGSDLSKAMETALLQQNIYTEYMEEVVCYSKKEESANGYEAQRIGWLRSQYSSTILALKKLPITLLKGEWDYALKLFQWLMPSRFLLIALITLCAIGITLLDWTLSFKWYTLLGVIIITFIMALPDGEVNKRFKHSIWALPILVFASLFSHITRFFQKKKTPKDKKTEESENK</sequence>
<feature type="transmembrane region" description="Helical" evidence="1">
    <location>
        <begin position="373"/>
        <end position="392"/>
    </location>
</feature>